<protein>
    <submittedName>
        <fullName evidence="1">Uncharacterized protein</fullName>
    </submittedName>
</protein>
<sequence>MAKGLKKISLVISFFFKSSKNFEEKKMKFFKEKIPRNCLQLNHMFLILFILNQLLITSADVGEFEQLLKERNYKQALIKYNEIKSDENNLKEVIKNIYKETNNIDPFLYFTSLINDINERAALYDLIYNLIIKDGGLTMYPPNTDRIRIQALYSCNTMKYIEKIDNTILNLADKNSQLYLSTYNHIESLKTDLSQRMLNELKGLNNEMSNYTTIKSKSTNENLKCMLLLINSNIIVKQYEMLLNNTETDDISCSLIVTDGTGDLELIKKMLMAQNLYEKFRNNFSYKYNYDINETKEFENALIDKDFNLALIKMNSINNNNLTNIIIKKLYRQFYNLEDLLYFASLVTNKNGGDLNVLQSIIEVVFDNDKFSVCEGIKVIDILQQLRFKQEQHEALIQFTNDLKLNLTNAVKGYEENIIYQSLKLPKDNPDTFLVKINKSYTFDIYNKNGEILLGKIEYFLKKFDNETLCYRRGSVSLTNYDSWYMKNYLILVNWFTFVVLVTKFC</sequence>
<evidence type="ECO:0000313" key="1">
    <source>
        <dbReference type="EMBL" id="KAK9498431.1"/>
    </source>
</evidence>
<reference evidence="1 2" key="1">
    <citation type="submission" date="2022-12" db="EMBL/GenBank/DDBJ databases">
        <title>Chromosome-level genome assembly of true bugs.</title>
        <authorList>
            <person name="Ma L."/>
            <person name="Li H."/>
        </authorList>
    </citation>
    <scope>NUCLEOTIDE SEQUENCE [LARGE SCALE GENOMIC DNA]</scope>
    <source>
        <strain evidence="1">Lab_2022b</strain>
    </source>
</reference>
<dbReference type="AlphaFoldDB" id="A0AAW1CIU3"/>
<dbReference type="Proteomes" id="UP001461498">
    <property type="component" value="Unassembled WGS sequence"/>
</dbReference>
<name>A0AAW1CIU3_9HEMI</name>
<dbReference type="EMBL" id="JAPXFL010000012">
    <property type="protein sequence ID" value="KAK9498431.1"/>
    <property type="molecule type" value="Genomic_DNA"/>
</dbReference>
<proteinExistence type="predicted"/>
<evidence type="ECO:0000313" key="2">
    <source>
        <dbReference type="Proteomes" id="UP001461498"/>
    </source>
</evidence>
<keyword evidence="2" id="KW-1185">Reference proteome</keyword>
<gene>
    <name evidence="1" type="ORF">O3M35_003070</name>
</gene>
<comment type="caution">
    <text evidence="1">The sequence shown here is derived from an EMBL/GenBank/DDBJ whole genome shotgun (WGS) entry which is preliminary data.</text>
</comment>
<organism evidence="1 2">
    <name type="scientific">Rhynocoris fuscipes</name>
    <dbReference type="NCBI Taxonomy" id="488301"/>
    <lineage>
        <taxon>Eukaryota</taxon>
        <taxon>Metazoa</taxon>
        <taxon>Ecdysozoa</taxon>
        <taxon>Arthropoda</taxon>
        <taxon>Hexapoda</taxon>
        <taxon>Insecta</taxon>
        <taxon>Pterygota</taxon>
        <taxon>Neoptera</taxon>
        <taxon>Paraneoptera</taxon>
        <taxon>Hemiptera</taxon>
        <taxon>Heteroptera</taxon>
        <taxon>Panheteroptera</taxon>
        <taxon>Cimicomorpha</taxon>
        <taxon>Reduviidae</taxon>
        <taxon>Harpactorinae</taxon>
        <taxon>Harpactorini</taxon>
        <taxon>Rhynocoris</taxon>
    </lineage>
</organism>
<accession>A0AAW1CIU3</accession>